<dbReference type="RefSeq" id="WP_036120474.1">
    <property type="nucleotide sequence ID" value="NZ_BMET01000001.1"/>
</dbReference>
<proteinExistence type="predicted"/>
<sequence length="272" mass="30384">MGHKRYKILVLTDLKDATEAILKSALGLANIISGDVELLCVKKPTEVVKQDNQLAAMRTIHSEQTDIDKQLQAVTSTLFKQYKIPVNYRYAIGHVKTEIGNYIKTQQPDVIVLGKQKQRPFNPIGDQVTKFVLKNHKGAILIAGHAALAPKKTLHLGVFNGKTSGLKVPFAQDLISYSQQPLRLFNVLDKNEADNKAALYSHNDAVEFAFEENDHTIKSISKYLLKSKVDLLYADREEHKQGAKKGRVQLQELLKTINVPLLVSGTENYAIT</sequence>
<protein>
    <recommendedName>
        <fullName evidence="1">UspA domain-containing protein</fullName>
    </recommendedName>
</protein>
<organism evidence="2 3">
    <name type="scientific">Mangrovimonas yunxiaonensis</name>
    <dbReference type="NCBI Taxonomy" id="1197477"/>
    <lineage>
        <taxon>Bacteria</taxon>
        <taxon>Pseudomonadati</taxon>
        <taxon>Bacteroidota</taxon>
        <taxon>Flavobacteriia</taxon>
        <taxon>Flavobacteriales</taxon>
        <taxon>Flavobacteriaceae</taxon>
        <taxon>Mangrovimonas</taxon>
    </lineage>
</organism>
<dbReference type="Pfam" id="PF00582">
    <property type="entry name" value="Usp"/>
    <property type="match status" value="1"/>
</dbReference>
<dbReference type="Proteomes" id="UP000028521">
    <property type="component" value="Unassembled WGS sequence"/>
</dbReference>
<reference evidence="3" key="2">
    <citation type="submission" date="2014-07" db="EMBL/GenBank/DDBJ databases">
        <title>Genome sequence of Mangrovimonas yunxiaonensis.</title>
        <authorList>
            <person name="Li Y."/>
            <person name="Zheng T."/>
        </authorList>
    </citation>
    <scope>NUCLEOTIDE SEQUENCE [LARGE SCALE GENOMIC DNA]</scope>
    <source>
        <strain evidence="3">LY01</strain>
    </source>
</reference>
<feature type="domain" description="UspA" evidence="1">
    <location>
        <begin position="7"/>
        <end position="123"/>
    </location>
</feature>
<dbReference type="STRING" id="1197477.IA57_05970"/>
<evidence type="ECO:0000259" key="1">
    <source>
        <dbReference type="Pfam" id="PF00582"/>
    </source>
</evidence>
<dbReference type="SUPFAM" id="SSF52402">
    <property type="entry name" value="Adenine nucleotide alpha hydrolases-like"/>
    <property type="match status" value="1"/>
</dbReference>
<dbReference type="Gene3D" id="3.40.50.12370">
    <property type="match status" value="1"/>
</dbReference>
<keyword evidence="3" id="KW-1185">Reference proteome</keyword>
<dbReference type="InterPro" id="IPR006016">
    <property type="entry name" value="UspA"/>
</dbReference>
<evidence type="ECO:0000313" key="3">
    <source>
        <dbReference type="Proteomes" id="UP000028521"/>
    </source>
</evidence>
<dbReference type="eggNOG" id="COG0589">
    <property type="taxonomic scope" value="Bacteria"/>
</dbReference>
<dbReference type="EMBL" id="JPFK01000005">
    <property type="protein sequence ID" value="KFB01372.1"/>
    <property type="molecule type" value="Genomic_DNA"/>
</dbReference>
<reference evidence="2 3" key="1">
    <citation type="journal article" date="2014" name="Genome Announc.">
        <title>Draft Genome Sequence of the Algicidal Bacterium Mangrovimonas yunxiaonensis Strain LY01.</title>
        <authorList>
            <person name="Li Y."/>
            <person name="Zhu H."/>
            <person name="Li C."/>
            <person name="Zhang H."/>
            <person name="Chen Z."/>
            <person name="Zheng W."/>
            <person name="Xu H."/>
            <person name="Zheng T."/>
        </authorList>
    </citation>
    <scope>NUCLEOTIDE SEQUENCE [LARGE SCALE GENOMIC DNA]</scope>
    <source>
        <strain evidence="2 3">LY01</strain>
    </source>
</reference>
<dbReference type="OrthoDB" id="1198867at2"/>
<name>A0A084TKY6_9FLAO</name>
<dbReference type="AlphaFoldDB" id="A0A084TKY6"/>
<accession>A0A084TKY6</accession>
<gene>
    <name evidence="2" type="ORF">IA57_05970</name>
</gene>
<evidence type="ECO:0000313" key="2">
    <source>
        <dbReference type="EMBL" id="KFB01372.1"/>
    </source>
</evidence>
<comment type="caution">
    <text evidence="2">The sequence shown here is derived from an EMBL/GenBank/DDBJ whole genome shotgun (WGS) entry which is preliminary data.</text>
</comment>